<dbReference type="PANTHER" id="PTHR38847:SF1">
    <property type="entry name" value="PSEUDOURIDINE SYNTHASE RSUA_RLUA-LIKE DOMAIN-CONTAINING PROTEIN"/>
    <property type="match status" value="1"/>
</dbReference>
<name>A0A5D0U085_9ACTN</name>
<dbReference type="PANTHER" id="PTHR38847">
    <property type="match status" value="1"/>
</dbReference>
<dbReference type="AlphaFoldDB" id="A0A5D0U085"/>
<proteinExistence type="predicted"/>
<reference evidence="2 3" key="1">
    <citation type="submission" date="2019-08" db="EMBL/GenBank/DDBJ databases">
        <title>Actinomadura sp. nov. CYP1-5 isolated from mountain soil.</title>
        <authorList>
            <person name="Songsumanus A."/>
            <person name="Kuncharoen N."/>
            <person name="Kudo T."/>
            <person name="Yuki M."/>
            <person name="Igarashi Y."/>
            <person name="Tanasupawat S."/>
        </authorList>
    </citation>
    <scope>NUCLEOTIDE SEQUENCE [LARGE SCALE GENOMIC DNA]</scope>
    <source>
        <strain evidence="2 3">GKU157</strain>
    </source>
</reference>
<evidence type="ECO:0000313" key="2">
    <source>
        <dbReference type="EMBL" id="TYC11464.1"/>
    </source>
</evidence>
<dbReference type="Pfam" id="PF14273">
    <property type="entry name" value="DUF4360"/>
    <property type="match status" value="1"/>
</dbReference>
<gene>
    <name evidence="2" type="ORF">FXF65_25430</name>
</gene>
<dbReference type="OrthoDB" id="3432025at2"/>
<sequence length="295" mass="32179">MVRVHWRTAFQESSATHFLARQVGDGVENWPLTLNGVKVNLRAASVQAVGEHPDRRVDASSVAETGVPQVKRNRMRKRLVLSVVSAAALAATVASVPPAAAGPRLVPGPWHLTIKVRESSGPGCPKGAVRAYADVDDDAYHEGFTVVYDNYIAQAGGSSRPEMARQSCQVTLGVRGSDPYTYTYAISSVDYEGSAYLQNGAKAFVSAAHNFQGYDREPVSFSFNGPYDANWKVTHQTPEERLVFLPCGQERYVVLTTELRVAPLTSDPSKVSFISMDGGDSSLRTDYHLSWKRCP</sequence>
<accession>A0A5D0U085</accession>
<dbReference type="Proteomes" id="UP000322634">
    <property type="component" value="Unassembled WGS sequence"/>
</dbReference>
<evidence type="ECO:0000313" key="3">
    <source>
        <dbReference type="Proteomes" id="UP000322634"/>
    </source>
</evidence>
<dbReference type="InterPro" id="IPR025649">
    <property type="entry name" value="DUF4360"/>
</dbReference>
<keyword evidence="3" id="KW-1185">Reference proteome</keyword>
<comment type="caution">
    <text evidence="2">The sequence shown here is derived from an EMBL/GenBank/DDBJ whole genome shotgun (WGS) entry which is preliminary data.</text>
</comment>
<evidence type="ECO:0000256" key="1">
    <source>
        <dbReference type="SAM" id="Phobius"/>
    </source>
</evidence>
<keyword evidence="1" id="KW-0472">Membrane</keyword>
<keyword evidence="1" id="KW-0812">Transmembrane</keyword>
<feature type="transmembrane region" description="Helical" evidence="1">
    <location>
        <begin position="79"/>
        <end position="100"/>
    </location>
</feature>
<dbReference type="EMBL" id="VSFF01000010">
    <property type="protein sequence ID" value="TYC11464.1"/>
    <property type="molecule type" value="Genomic_DNA"/>
</dbReference>
<keyword evidence="1" id="KW-1133">Transmembrane helix</keyword>
<protein>
    <submittedName>
        <fullName evidence="2">DUF4360 domain-containing protein</fullName>
    </submittedName>
</protein>
<organism evidence="2 3">
    <name type="scientific">Actinomadura syzygii</name>
    <dbReference type="NCBI Taxonomy" id="1427538"/>
    <lineage>
        <taxon>Bacteria</taxon>
        <taxon>Bacillati</taxon>
        <taxon>Actinomycetota</taxon>
        <taxon>Actinomycetes</taxon>
        <taxon>Streptosporangiales</taxon>
        <taxon>Thermomonosporaceae</taxon>
        <taxon>Actinomadura</taxon>
    </lineage>
</organism>